<dbReference type="PANTHER" id="PTHR43179">
    <property type="entry name" value="RHAMNOSYLTRANSFERASE WBBL"/>
    <property type="match status" value="1"/>
</dbReference>
<sequence>MRAERASKPETVAIVVVTYNRADLLARMLEGLAALERRPDAVIVVDNASTDHTPEVLATAQETAALAGLEVLRPAENLGGAGGFHHGVREAYARGFDRIWLMDDDVVPSPECLTVLLAQDEDCLMAVREDTAGHLVEKAATRFDLRNPLAIRPKTGMVETEYGERARMPERVELENVAFEGFMVRRAVVDAIGLPDPSYFIFYDDVDYALRARRAGFRIWAVRDAVLVRQLSFDQQHDLSGWKGYFMYRNLFVVHLRYGENALVRGKPWLIAAAVVLLSPLRGGRAEAANVIRAMRDARGMRFVPTGSVD</sequence>
<proteinExistence type="inferred from homology"/>
<evidence type="ECO:0000256" key="1">
    <source>
        <dbReference type="ARBA" id="ARBA00004776"/>
    </source>
</evidence>
<dbReference type="CDD" id="cd04185">
    <property type="entry name" value="GT_2_like_b"/>
    <property type="match status" value="1"/>
</dbReference>
<dbReference type="SUPFAM" id="SSF53448">
    <property type="entry name" value="Nucleotide-diphospho-sugar transferases"/>
    <property type="match status" value="1"/>
</dbReference>
<dbReference type="Gene3D" id="3.90.550.10">
    <property type="entry name" value="Spore Coat Polysaccharide Biosynthesis Protein SpsA, Chain A"/>
    <property type="match status" value="1"/>
</dbReference>
<evidence type="ECO:0000256" key="4">
    <source>
        <dbReference type="ARBA" id="ARBA00022679"/>
    </source>
</evidence>
<dbReference type="RefSeq" id="WP_183590874.1">
    <property type="nucleotide sequence ID" value="NZ_JACHWR010000001.1"/>
</dbReference>
<dbReference type="Proteomes" id="UP000589626">
    <property type="component" value="Unassembled WGS sequence"/>
</dbReference>
<evidence type="ECO:0000256" key="2">
    <source>
        <dbReference type="ARBA" id="ARBA00006739"/>
    </source>
</evidence>
<reference evidence="5 6" key="1">
    <citation type="submission" date="2020-08" db="EMBL/GenBank/DDBJ databases">
        <title>Sequencing the genomes of 1000 actinobacteria strains.</title>
        <authorList>
            <person name="Klenk H.-P."/>
        </authorList>
    </citation>
    <scope>NUCLEOTIDE SEQUENCE [LARGE SCALE GENOMIC DNA]</scope>
    <source>
        <strain evidence="5 6">DSM 105498</strain>
    </source>
</reference>
<comment type="caution">
    <text evidence="5">The sequence shown here is derived from an EMBL/GenBank/DDBJ whole genome shotgun (WGS) entry which is preliminary data.</text>
</comment>
<evidence type="ECO:0000313" key="5">
    <source>
        <dbReference type="EMBL" id="MBB3040898.1"/>
    </source>
</evidence>
<protein>
    <submittedName>
        <fullName evidence="5">GT2 family glycosyltransferase</fullName>
    </submittedName>
</protein>
<dbReference type="InterPro" id="IPR029044">
    <property type="entry name" value="Nucleotide-diphossugar_trans"/>
</dbReference>
<dbReference type="PANTHER" id="PTHR43179:SF12">
    <property type="entry name" value="GALACTOFURANOSYLTRANSFERASE GLFT2"/>
    <property type="match status" value="1"/>
</dbReference>
<comment type="similarity">
    <text evidence="2">Belongs to the glycosyltransferase 2 family.</text>
</comment>
<keyword evidence="6" id="KW-1185">Reference proteome</keyword>
<comment type="pathway">
    <text evidence="1">Cell wall biogenesis; cell wall polysaccharide biosynthesis.</text>
</comment>
<evidence type="ECO:0000313" key="6">
    <source>
        <dbReference type="Proteomes" id="UP000589626"/>
    </source>
</evidence>
<dbReference type="AlphaFoldDB" id="A0A7W4VSF7"/>
<keyword evidence="3" id="KW-0328">Glycosyltransferase</keyword>
<name>A0A7W4VSF7_9ACTN</name>
<gene>
    <name evidence="5" type="ORF">FHU40_000699</name>
</gene>
<dbReference type="GO" id="GO:0016757">
    <property type="term" value="F:glycosyltransferase activity"/>
    <property type="evidence" value="ECO:0007669"/>
    <property type="project" value="UniProtKB-KW"/>
</dbReference>
<dbReference type="Pfam" id="PF13641">
    <property type="entry name" value="Glyco_tranf_2_3"/>
    <property type="match status" value="1"/>
</dbReference>
<accession>A0A7W4VSF7</accession>
<evidence type="ECO:0000256" key="3">
    <source>
        <dbReference type="ARBA" id="ARBA00022676"/>
    </source>
</evidence>
<keyword evidence="4 5" id="KW-0808">Transferase</keyword>
<dbReference type="EMBL" id="JACHWR010000001">
    <property type="protein sequence ID" value="MBB3040898.1"/>
    <property type="molecule type" value="Genomic_DNA"/>
</dbReference>
<organism evidence="5 6">
    <name type="scientific">Nocardioides soli</name>
    <dbReference type="NCBI Taxonomy" id="1036020"/>
    <lineage>
        <taxon>Bacteria</taxon>
        <taxon>Bacillati</taxon>
        <taxon>Actinomycetota</taxon>
        <taxon>Actinomycetes</taxon>
        <taxon>Propionibacteriales</taxon>
        <taxon>Nocardioidaceae</taxon>
        <taxon>Nocardioides</taxon>
    </lineage>
</organism>